<dbReference type="GO" id="GO:0035861">
    <property type="term" value="C:site of double-strand break"/>
    <property type="evidence" value="ECO:0007669"/>
    <property type="project" value="TreeGrafter"/>
</dbReference>
<dbReference type="GO" id="GO:0044547">
    <property type="term" value="F:DNA topoisomerase binding"/>
    <property type="evidence" value="ECO:0007669"/>
    <property type="project" value="TreeGrafter"/>
</dbReference>
<dbReference type="InterPro" id="IPR052709">
    <property type="entry name" value="Transposase-MT_Hybrid"/>
</dbReference>
<dbReference type="GO" id="GO:0015074">
    <property type="term" value="P:DNA integration"/>
    <property type="evidence" value="ECO:0007669"/>
    <property type="project" value="TreeGrafter"/>
</dbReference>
<dbReference type="GO" id="GO:0006303">
    <property type="term" value="P:double-strand break repair via nonhomologous end joining"/>
    <property type="evidence" value="ECO:0007669"/>
    <property type="project" value="TreeGrafter"/>
</dbReference>
<dbReference type="Proteomes" id="UP000887013">
    <property type="component" value="Unassembled WGS sequence"/>
</dbReference>
<dbReference type="OrthoDB" id="6433213at2759"/>
<proteinExistence type="predicted"/>
<dbReference type="GO" id="GO:0046975">
    <property type="term" value="F:histone H3K36 methyltransferase activity"/>
    <property type="evidence" value="ECO:0007669"/>
    <property type="project" value="TreeGrafter"/>
</dbReference>
<dbReference type="GO" id="GO:0000014">
    <property type="term" value="F:single-stranded DNA endodeoxyribonuclease activity"/>
    <property type="evidence" value="ECO:0007669"/>
    <property type="project" value="TreeGrafter"/>
</dbReference>
<dbReference type="AlphaFoldDB" id="A0A8X6NKI0"/>
<dbReference type="GO" id="GO:0000793">
    <property type="term" value="C:condensed chromosome"/>
    <property type="evidence" value="ECO:0007669"/>
    <property type="project" value="TreeGrafter"/>
</dbReference>
<dbReference type="Gene3D" id="3.30.420.10">
    <property type="entry name" value="Ribonuclease H-like superfamily/Ribonuclease H"/>
    <property type="match status" value="1"/>
</dbReference>
<evidence type="ECO:0000313" key="2">
    <source>
        <dbReference type="Proteomes" id="UP000887013"/>
    </source>
</evidence>
<dbReference type="InterPro" id="IPR001888">
    <property type="entry name" value="Transposase_1"/>
</dbReference>
<dbReference type="GO" id="GO:0031297">
    <property type="term" value="P:replication fork processing"/>
    <property type="evidence" value="ECO:0007669"/>
    <property type="project" value="TreeGrafter"/>
</dbReference>
<dbReference type="Pfam" id="PF01359">
    <property type="entry name" value="Transposase_1"/>
    <property type="match status" value="1"/>
</dbReference>
<name>A0A8X6NKI0_NEPPI</name>
<dbReference type="GO" id="GO:0000729">
    <property type="term" value="P:DNA double-strand break processing"/>
    <property type="evidence" value="ECO:0007669"/>
    <property type="project" value="TreeGrafter"/>
</dbReference>
<dbReference type="InterPro" id="IPR036397">
    <property type="entry name" value="RNaseH_sf"/>
</dbReference>
<dbReference type="GO" id="GO:0044774">
    <property type="term" value="P:mitotic DNA integrity checkpoint signaling"/>
    <property type="evidence" value="ECO:0007669"/>
    <property type="project" value="TreeGrafter"/>
</dbReference>
<dbReference type="GO" id="GO:0003697">
    <property type="term" value="F:single-stranded DNA binding"/>
    <property type="evidence" value="ECO:0007669"/>
    <property type="project" value="TreeGrafter"/>
</dbReference>
<gene>
    <name evidence="1" type="primary">SETMAR</name>
    <name evidence="1" type="ORF">NPIL_681491</name>
</gene>
<protein>
    <submittedName>
        <fullName evidence="1">Histone-lysine N-methyltransferase SETMAR</fullName>
    </submittedName>
</protein>
<dbReference type="GO" id="GO:0005634">
    <property type="term" value="C:nucleus"/>
    <property type="evidence" value="ECO:0007669"/>
    <property type="project" value="TreeGrafter"/>
</dbReference>
<sequence length="121" mass="13796">MYNVSKQTILTHLSQIGTVEKLDKWIPRASTNAQKEEACLSLLSCNKAEPFLNQIITCDEKWITYDKRSSQWLDKDEPPKHCPKRDIHQKTLMVTVWRSGSGVIHHSFMEPGQSITANLSG</sequence>
<comment type="caution">
    <text evidence="1">The sequence shown here is derived from an EMBL/GenBank/DDBJ whole genome shotgun (WGS) entry which is preliminary data.</text>
</comment>
<dbReference type="EMBL" id="BMAW01010280">
    <property type="protein sequence ID" value="GFT18165.1"/>
    <property type="molecule type" value="Genomic_DNA"/>
</dbReference>
<evidence type="ECO:0000313" key="1">
    <source>
        <dbReference type="EMBL" id="GFT18165.1"/>
    </source>
</evidence>
<dbReference type="GO" id="GO:0042800">
    <property type="term" value="F:histone H3K4 methyltransferase activity"/>
    <property type="evidence" value="ECO:0007669"/>
    <property type="project" value="TreeGrafter"/>
</dbReference>
<keyword evidence="2" id="KW-1185">Reference proteome</keyword>
<dbReference type="PANTHER" id="PTHR46060">
    <property type="entry name" value="MARINER MOS1 TRANSPOSASE-LIKE PROTEIN"/>
    <property type="match status" value="1"/>
</dbReference>
<reference evidence="1" key="1">
    <citation type="submission" date="2020-08" db="EMBL/GenBank/DDBJ databases">
        <title>Multicomponent nature underlies the extraordinary mechanical properties of spider dragline silk.</title>
        <authorList>
            <person name="Kono N."/>
            <person name="Nakamura H."/>
            <person name="Mori M."/>
            <person name="Yoshida Y."/>
            <person name="Ohtoshi R."/>
            <person name="Malay A.D."/>
            <person name="Moran D.A.P."/>
            <person name="Tomita M."/>
            <person name="Numata K."/>
            <person name="Arakawa K."/>
        </authorList>
    </citation>
    <scope>NUCLEOTIDE SEQUENCE</scope>
</reference>
<organism evidence="1 2">
    <name type="scientific">Nephila pilipes</name>
    <name type="common">Giant wood spider</name>
    <name type="synonym">Nephila maculata</name>
    <dbReference type="NCBI Taxonomy" id="299642"/>
    <lineage>
        <taxon>Eukaryota</taxon>
        <taxon>Metazoa</taxon>
        <taxon>Ecdysozoa</taxon>
        <taxon>Arthropoda</taxon>
        <taxon>Chelicerata</taxon>
        <taxon>Arachnida</taxon>
        <taxon>Araneae</taxon>
        <taxon>Araneomorphae</taxon>
        <taxon>Entelegynae</taxon>
        <taxon>Araneoidea</taxon>
        <taxon>Nephilidae</taxon>
        <taxon>Nephila</taxon>
    </lineage>
</organism>
<accession>A0A8X6NKI0</accession>
<dbReference type="GO" id="GO:0003690">
    <property type="term" value="F:double-stranded DNA binding"/>
    <property type="evidence" value="ECO:0007669"/>
    <property type="project" value="TreeGrafter"/>
</dbReference>
<dbReference type="PANTHER" id="PTHR46060:SF2">
    <property type="entry name" value="HISTONE-LYSINE N-METHYLTRANSFERASE SETMAR"/>
    <property type="match status" value="1"/>
</dbReference>